<evidence type="ECO:0000313" key="2">
    <source>
        <dbReference type="EMBL" id="MES5150860.1"/>
    </source>
</evidence>
<comment type="caution">
    <text evidence="2">The sequence shown here is derived from an EMBL/GenBank/DDBJ whole genome shotgun (WGS) entry which is preliminary data.</text>
</comment>
<protein>
    <recommendedName>
        <fullName evidence="4">Phage protein</fullName>
    </recommendedName>
</protein>
<name>A0ABV2BCA4_9LACO</name>
<organism evidence="2 3">
    <name type="scientific">Lactobacillus crispatus</name>
    <dbReference type="NCBI Taxonomy" id="47770"/>
    <lineage>
        <taxon>Bacteria</taxon>
        <taxon>Bacillati</taxon>
        <taxon>Bacillota</taxon>
        <taxon>Bacilli</taxon>
        <taxon>Lactobacillales</taxon>
        <taxon>Lactobacillaceae</taxon>
        <taxon>Lactobacillus</taxon>
    </lineage>
</organism>
<keyword evidence="3" id="KW-1185">Reference proteome</keyword>
<reference evidence="2" key="1">
    <citation type="submission" date="2024-06" db="EMBL/GenBank/DDBJ databases">
        <title>Vaginal Lactobacillus fatty acid response mechanisms reveal a metabolite-targeted strategy for bacterial vaginosis treatment.</title>
        <authorList>
            <person name="Zhu M."/>
            <person name="Blainey P.C."/>
            <person name="Bloom S.M."/>
            <person name="Kwon D.S."/>
        </authorList>
    </citation>
    <scope>NUCLEOTIDE SEQUENCE</scope>
    <source>
        <strain evidence="2">194_F1_1</strain>
    </source>
</reference>
<accession>A0ABV2BCA4</accession>
<evidence type="ECO:0000256" key="1">
    <source>
        <dbReference type="SAM" id="MobiDB-lite"/>
    </source>
</evidence>
<dbReference type="EMBL" id="JBETVU010000012">
    <property type="protein sequence ID" value="MES5150860.1"/>
    <property type="molecule type" value="Genomic_DNA"/>
</dbReference>
<dbReference type="Proteomes" id="UP001434419">
    <property type="component" value="Unassembled WGS sequence"/>
</dbReference>
<gene>
    <name evidence="2" type="ORF">ABVC42_13470</name>
</gene>
<feature type="compositionally biased region" description="Basic and acidic residues" evidence="1">
    <location>
        <begin position="1"/>
        <end position="18"/>
    </location>
</feature>
<sequence length="62" mass="7511">MSVSEAQKKATRKWDNKNKARKQYLNRRSVTKNFILKEATTEDLEQIEKYIEQKRKKIKNPE</sequence>
<evidence type="ECO:0008006" key="4">
    <source>
        <dbReference type="Google" id="ProtNLM"/>
    </source>
</evidence>
<evidence type="ECO:0000313" key="3">
    <source>
        <dbReference type="Proteomes" id="UP001434419"/>
    </source>
</evidence>
<dbReference type="RefSeq" id="WP_005722503.1">
    <property type="nucleotide sequence ID" value="NZ_CP083389.1"/>
</dbReference>
<feature type="region of interest" description="Disordered" evidence="1">
    <location>
        <begin position="1"/>
        <end position="20"/>
    </location>
</feature>
<proteinExistence type="predicted"/>